<dbReference type="Pfam" id="PF01359">
    <property type="entry name" value="Transposase_1"/>
    <property type="match status" value="1"/>
</dbReference>
<dbReference type="Ensembl" id="ENSPTXT00000013103.1">
    <property type="protein sequence ID" value="ENSPTXP00000012697.1"/>
    <property type="gene ID" value="ENSPTXG00000008910.1"/>
</dbReference>
<dbReference type="OMA" id="THRAFWI"/>
<name>A0A670YLX0_PSETE</name>
<accession>A0A670YLX0</accession>
<dbReference type="GO" id="GO:0003676">
    <property type="term" value="F:nucleic acid binding"/>
    <property type="evidence" value="ECO:0007669"/>
    <property type="project" value="InterPro"/>
</dbReference>
<evidence type="ECO:0008006" key="3">
    <source>
        <dbReference type="Google" id="ProtNLM"/>
    </source>
</evidence>
<organism evidence="1 2">
    <name type="scientific">Pseudonaja textilis</name>
    <name type="common">Eastern brown snake</name>
    <dbReference type="NCBI Taxonomy" id="8673"/>
    <lineage>
        <taxon>Eukaryota</taxon>
        <taxon>Metazoa</taxon>
        <taxon>Chordata</taxon>
        <taxon>Craniata</taxon>
        <taxon>Vertebrata</taxon>
        <taxon>Euteleostomi</taxon>
        <taxon>Lepidosauria</taxon>
        <taxon>Squamata</taxon>
        <taxon>Bifurcata</taxon>
        <taxon>Unidentata</taxon>
        <taxon>Episquamata</taxon>
        <taxon>Toxicofera</taxon>
        <taxon>Serpentes</taxon>
        <taxon>Colubroidea</taxon>
        <taxon>Elapidae</taxon>
        <taxon>Hydrophiinae</taxon>
        <taxon>Pseudonaja</taxon>
    </lineage>
</organism>
<dbReference type="InterPro" id="IPR036397">
    <property type="entry name" value="RNaseH_sf"/>
</dbReference>
<reference evidence="1" key="2">
    <citation type="submission" date="2025-09" db="UniProtKB">
        <authorList>
            <consortium name="Ensembl"/>
        </authorList>
    </citation>
    <scope>IDENTIFICATION</scope>
</reference>
<evidence type="ECO:0000313" key="2">
    <source>
        <dbReference type="Proteomes" id="UP000472273"/>
    </source>
</evidence>
<proteinExistence type="predicted"/>
<dbReference type="InterPro" id="IPR001888">
    <property type="entry name" value="Transposase_1"/>
</dbReference>
<reference evidence="1" key="1">
    <citation type="submission" date="2025-08" db="UniProtKB">
        <authorList>
            <consortium name="Ensembl"/>
        </authorList>
    </citation>
    <scope>IDENTIFICATION</scope>
</reference>
<dbReference type="InterPro" id="IPR052709">
    <property type="entry name" value="Transposase-MT_Hybrid"/>
</dbReference>
<dbReference type="Gene3D" id="3.30.420.10">
    <property type="entry name" value="Ribonuclease H-like superfamily/Ribonuclease H"/>
    <property type="match status" value="1"/>
</dbReference>
<keyword evidence="2" id="KW-1185">Reference proteome</keyword>
<dbReference type="GeneTree" id="ENSGT00440000033232"/>
<dbReference type="PANTHER" id="PTHR46060:SF1">
    <property type="entry name" value="MARINER MOS1 TRANSPOSASE-LIKE PROTEIN"/>
    <property type="match status" value="1"/>
</dbReference>
<dbReference type="PANTHER" id="PTHR46060">
    <property type="entry name" value="MARINER MOS1 TRANSPOSASE-LIKE PROTEIN"/>
    <property type="match status" value="1"/>
</dbReference>
<protein>
    <recommendedName>
        <fullName evidence="3">Mariner Mos1 transposase</fullName>
    </recommendedName>
</protein>
<dbReference type="Proteomes" id="UP000472273">
    <property type="component" value="Unplaced"/>
</dbReference>
<evidence type="ECO:0000313" key="1">
    <source>
        <dbReference type="Ensembl" id="ENSPTXP00000012697.1"/>
    </source>
</evidence>
<dbReference type="AlphaFoldDB" id="A0A670YLX0"/>
<sequence length="291" mass="33584">MELAWLSLVCASATQSASSRASGKFIWLLVISQQTFQMCAAIENPASCEVQSFKNGRTNVHDEQRIDDKIRENHRFTVTELSLSFPQISRSLLHEIVTQKLGYHKFGARWVPKILTENHKNQRMAASLTFLETKLQKIMASVFGDRQGVLLIDFLEHGATINSVRYCETLQKVRKAIQNKRRGKLSSEILFLHDNARPHTANPTREVLNAFKWEIFPHPPYSPDLAPSDYHLFLRIKTWLGTQRFDDNAELRAGVTDWLKSQEAEFYDNGITKLVHRYDKCLNLFSEYVEK</sequence>